<reference evidence="2" key="1">
    <citation type="submission" date="2022-06" db="EMBL/GenBank/DDBJ databases">
        <title>Amycolatopsis iheyaensis sp. nov., a new species of the genus Amycolatopsis isolated from soil in Iheya island, Japan.</title>
        <authorList>
            <person name="Ngamcharungchit C."/>
            <person name="Kanto H."/>
            <person name="Take A."/>
            <person name="Intra B."/>
            <person name="Matsumoto A."/>
            <person name="Panbangred W."/>
            <person name="Inahashi Y."/>
        </authorList>
    </citation>
    <scope>NUCLEOTIDE SEQUENCE</scope>
    <source>
        <strain evidence="2">OK19-0408</strain>
    </source>
</reference>
<proteinExistence type="predicted"/>
<comment type="caution">
    <text evidence="2">The sequence shown here is derived from an EMBL/GenBank/DDBJ whole genome shotgun (WGS) entry which is preliminary data.</text>
</comment>
<dbReference type="Proteomes" id="UP001144096">
    <property type="component" value="Unassembled WGS sequence"/>
</dbReference>
<feature type="region of interest" description="Disordered" evidence="1">
    <location>
        <begin position="113"/>
        <end position="148"/>
    </location>
</feature>
<keyword evidence="3" id="KW-1185">Reference proteome</keyword>
<accession>A0A9X2NKT0</accession>
<protein>
    <submittedName>
        <fullName evidence="2">Uncharacterized protein</fullName>
    </submittedName>
</protein>
<dbReference type="RefSeq" id="WP_257927222.1">
    <property type="nucleotide sequence ID" value="NZ_JAMXQV010000051.1"/>
</dbReference>
<feature type="compositionally biased region" description="Low complexity" evidence="1">
    <location>
        <begin position="128"/>
        <end position="148"/>
    </location>
</feature>
<evidence type="ECO:0000256" key="1">
    <source>
        <dbReference type="SAM" id="MobiDB-lite"/>
    </source>
</evidence>
<evidence type="ECO:0000313" key="2">
    <source>
        <dbReference type="EMBL" id="MCR6490651.1"/>
    </source>
</evidence>
<sequence>MTISAVRGRSERVAELPVPVIPDGNPDVLRLRQHAERIRSSTVSPEGDHQSWARIAELHAMAYDELALAAEARAEAGRHGRHSPEWVDAIDRAHAAARRAEACHARAAAVSALDDGDPDAAARHNRAAAEAEQLASTSSIWSRASRSA</sequence>
<evidence type="ECO:0000313" key="3">
    <source>
        <dbReference type="Proteomes" id="UP001144096"/>
    </source>
</evidence>
<gene>
    <name evidence="2" type="ORF">M8542_48420</name>
</gene>
<dbReference type="AlphaFoldDB" id="A0A9X2NKT0"/>
<name>A0A9X2NKT0_9PSEU</name>
<dbReference type="EMBL" id="JAMXQV010000051">
    <property type="protein sequence ID" value="MCR6490651.1"/>
    <property type="molecule type" value="Genomic_DNA"/>
</dbReference>
<organism evidence="2 3">
    <name type="scientific">Amycolatopsis iheyensis</name>
    <dbReference type="NCBI Taxonomy" id="2945988"/>
    <lineage>
        <taxon>Bacteria</taxon>
        <taxon>Bacillati</taxon>
        <taxon>Actinomycetota</taxon>
        <taxon>Actinomycetes</taxon>
        <taxon>Pseudonocardiales</taxon>
        <taxon>Pseudonocardiaceae</taxon>
        <taxon>Amycolatopsis</taxon>
    </lineage>
</organism>